<name>A0A0S3Q0D0_9BRAD</name>
<reference evidence="1 2" key="1">
    <citation type="submission" date="2015-08" db="EMBL/GenBank/DDBJ databases">
        <title>Investigation of the bacterial diversity of lava forest soil.</title>
        <authorList>
            <person name="Lee J.S."/>
        </authorList>
    </citation>
    <scope>NUCLEOTIDE SEQUENCE [LARGE SCALE GENOMIC DNA]</scope>
    <source>
        <strain evidence="1 2">GJW-30</strain>
    </source>
</reference>
<accession>A0A0S3Q0D0</accession>
<dbReference type="Proteomes" id="UP000236884">
    <property type="component" value="Chromosome"/>
</dbReference>
<organism evidence="1 2">
    <name type="scientific">Variibacter gotjawalensis</name>
    <dbReference type="NCBI Taxonomy" id="1333996"/>
    <lineage>
        <taxon>Bacteria</taxon>
        <taxon>Pseudomonadati</taxon>
        <taxon>Pseudomonadota</taxon>
        <taxon>Alphaproteobacteria</taxon>
        <taxon>Hyphomicrobiales</taxon>
        <taxon>Nitrobacteraceae</taxon>
        <taxon>Variibacter</taxon>
    </lineage>
</organism>
<sequence>MPTDRDTKHLFDFEGAMALYEAQRCRGEARTLLHLAKETVDLPKKTALLEQATAWLTRYTTGLRSKRE</sequence>
<protein>
    <submittedName>
        <fullName evidence="1">Uncharacterized protein</fullName>
    </submittedName>
</protein>
<evidence type="ECO:0000313" key="1">
    <source>
        <dbReference type="EMBL" id="BAT61624.1"/>
    </source>
</evidence>
<dbReference type="KEGG" id="vgo:GJW-30_1_04183"/>
<evidence type="ECO:0000313" key="2">
    <source>
        <dbReference type="Proteomes" id="UP000236884"/>
    </source>
</evidence>
<dbReference type="EMBL" id="AP014946">
    <property type="protein sequence ID" value="BAT61624.1"/>
    <property type="molecule type" value="Genomic_DNA"/>
</dbReference>
<gene>
    <name evidence="1" type="ORF">GJW-30_1_04183</name>
</gene>
<dbReference type="RefSeq" id="WP_096358296.1">
    <property type="nucleotide sequence ID" value="NZ_AP014946.1"/>
</dbReference>
<dbReference type="AlphaFoldDB" id="A0A0S3Q0D0"/>
<keyword evidence="2" id="KW-1185">Reference proteome</keyword>
<proteinExistence type="predicted"/>